<sequence>MAMLTRRTSPGSPKALQRLQNCISFIWPSLHAGTNQDNRIQRKSTQLDSIDCLTNELVNRNSKKWDELRDTLIKKTNKSELSAHNFSDGSDMVSTSFGQNVNILSKGVVSDLQAIRSPQLGLDIRSLSQAQLDNLLLSTVEIKNKPDFLYLIRQCLRHKQLPSNEVLLACLKYLMQLCRLQQIDSLADLCKIHKHPLVKTYANFAPFKAMALWRSGSADIALMTLHRGYGDCMETDEGRRMARNVFRTIIEETLVQKSDAVLVSLLQVARSIYKEQKDIFVVACVWKQCFASEWFCDQKSAADLYEHYKELQQLVARRSSSLCSSFLRANNVDAVHRLIEAFLQNEQREACANCLGQLFNHQYLRSDLRACAEIIKSCSELGMPLSEVQNEQFLSLFLNQPATTAARNVGGHQSKPIKEFQYKF</sequence>
<keyword evidence="1" id="KW-0540">Nuclease</keyword>
<organism evidence="1">
    <name type="scientific">Zeugodacus cucurbitae</name>
    <name type="common">Melon fruit fly</name>
    <name type="synonym">Bactrocera cucurbitae</name>
    <dbReference type="NCBI Taxonomy" id="28588"/>
    <lineage>
        <taxon>Eukaryota</taxon>
        <taxon>Metazoa</taxon>
        <taxon>Ecdysozoa</taxon>
        <taxon>Arthropoda</taxon>
        <taxon>Hexapoda</taxon>
        <taxon>Insecta</taxon>
        <taxon>Pterygota</taxon>
        <taxon>Neoptera</taxon>
        <taxon>Endopterygota</taxon>
        <taxon>Diptera</taxon>
        <taxon>Brachycera</taxon>
        <taxon>Muscomorpha</taxon>
        <taxon>Tephritoidea</taxon>
        <taxon>Tephritidae</taxon>
        <taxon>Zeugodacus</taxon>
        <taxon>Zeugodacus</taxon>
    </lineage>
</organism>
<keyword evidence="1" id="KW-0255">Endonuclease</keyword>
<protein>
    <submittedName>
        <fullName evidence="1">Structure-specific endonuclease subunit SLX4</fullName>
    </submittedName>
</protein>
<dbReference type="EMBL" id="GBXI01016481">
    <property type="protein sequence ID" value="JAC97810.1"/>
    <property type="molecule type" value="Transcribed_RNA"/>
</dbReference>
<dbReference type="GO" id="GO:0004519">
    <property type="term" value="F:endonuclease activity"/>
    <property type="evidence" value="ECO:0007669"/>
    <property type="project" value="UniProtKB-KW"/>
</dbReference>
<reference evidence="1" key="1">
    <citation type="submission" date="2014-11" db="EMBL/GenBank/DDBJ databases">
        <authorList>
            <person name="Geib S."/>
        </authorList>
    </citation>
    <scope>NUCLEOTIDE SEQUENCE</scope>
</reference>
<keyword evidence="1" id="KW-0378">Hydrolase</keyword>
<evidence type="ECO:0000313" key="1">
    <source>
        <dbReference type="EMBL" id="JAC97810.1"/>
    </source>
</evidence>
<gene>
    <name evidence="1" type="primary">mus312_0</name>
    <name evidence="1" type="ORF">g.13045</name>
</gene>
<dbReference type="AlphaFoldDB" id="A0A0A1WGP0"/>
<name>A0A0A1WGP0_ZEUCU</name>
<reference evidence="1" key="2">
    <citation type="journal article" date="2015" name="Gigascience">
        <title>Reconstructing a comprehensive transcriptome assembly of a white-pupal translocated strain of the pest fruit fly Bactrocera cucurbitae.</title>
        <authorList>
            <person name="Sim S.B."/>
            <person name="Calla B."/>
            <person name="Hall B."/>
            <person name="DeRego T."/>
            <person name="Geib S.M."/>
        </authorList>
    </citation>
    <scope>NUCLEOTIDE SEQUENCE</scope>
</reference>
<proteinExistence type="predicted"/>
<accession>A0A0A1WGP0</accession>